<keyword evidence="3" id="KW-1185">Reference proteome</keyword>
<sequence>MKTSRIIAAATLIATASGVHAGTPELNPVIAPAPAESNGWDFLVSMYSPMMGVDGTVGVGPLTGPIDIPFSDILSNLDAGFFSNFEARGNRWSVNGDIIWLKMSSSVAPTQRSYLGVKQEQFMTTLTTGYELYEDERTIFDIFGGAALTSLELELNETTFAVRRGVLNRSASGSKTWIDPILGLRVRHHLSDRWTLFALGAYGGFGVGSEEYWQLVGGVNFRLTEHASIALAYRGIGVDYNDSGFIYNTKTYGPNLGLVFNF</sequence>
<comment type="caution">
    <text evidence="2">The sequence shown here is derived from an EMBL/GenBank/DDBJ whole genome shotgun (WGS) entry which is preliminary data.</text>
</comment>
<keyword evidence="1" id="KW-0732">Signal</keyword>
<dbReference type="InterPro" id="IPR011250">
    <property type="entry name" value="OMP/PagP_B-barrel"/>
</dbReference>
<organism evidence="2 3">
    <name type="scientific">Haloferula rosea</name>
    <dbReference type="NCBI Taxonomy" id="490093"/>
    <lineage>
        <taxon>Bacteria</taxon>
        <taxon>Pseudomonadati</taxon>
        <taxon>Verrucomicrobiota</taxon>
        <taxon>Verrucomicrobiia</taxon>
        <taxon>Verrucomicrobiales</taxon>
        <taxon>Verrucomicrobiaceae</taxon>
        <taxon>Haloferula</taxon>
    </lineage>
</organism>
<accession>A0A934RC82</accession>
<evidence type="ECO:0000313" key="2">
    <source>
        <dbReference type="EMBL" id="MBK1828442.1"/>
    </source>
</evidence>
<dbReference type="EMBL" id="JAENII010000013">
    <property type="protein sequence ID" value="MBK1828442.1"/>
    <property type="molecule type" value="Genomic_DNA"/>
</dbReference>
<evidence type="ECO:0000313" key="3">
    <source>
        <dbReference type="Proteomes" id="UP000658278"/>
    </source>
</evidence>
<reference evidence="2" key="1">
    <citation type="submission" date="2021-01" db="EMBL/GenBank/DDBJ databases">
        <title>Modified the classification status of verrucomicrobia.</title>
        <authorList>
            <person name="Feng X."/>
        </authorList>
    </citation>
    <scope>NUCLEOTIDE SEQUENCE</scope>
    <source>
        <strain evidence="2">KCTC 22201</strain>
    </source>
</reference>
<proteinExistence type="predicted"/>
<dbReference type="SUPFAM" id="SSF56925">
    <property type="entry name" value="OMPA-like"/>
    <property type="match status" value="1"/>
</dbReference>
<name>A0A934RC82_9BACT</name>
<gene>
    <name evidence="2" type="ORF">JIN81_15520</name>
</gene>
<dbReference type="RefSeq" id="WP_200281851.1">
    <property type="nucleotide sequence ID" value="NZ_JAENII010000013.1"/>
</dbReference>
<dbReference type="Proteomes" id="UP000658278">
    <property type="component" value="Unassembled WGS sequence"/>
</dbReference>
<evidence type="ECO:0000256" key="1">
    <source>
        <dbReference type="SAM" id="SignalP"/>
    </source>
</evidence>
<feature type="signal peptide" evidence="1">
    <location>
        <begin position="1"/>
        <end position="21"/>
    </location>
</feature>
<evidence type="ECO:0008006" key="4">
    <source>
        <dbReference type="Google" id="ProtNLM"/>
    </source>
</evidence>
<protein>
    <recommendedName>
        <fullName evidence="4">Outer membrane protein beta-barrel domain-containing protein</fullName>
    </recommendedName>
</protein>
<feature type="chain" id="PRO_5037412508" description="Outer membrane protein beta-barrel domain-containing protein" evidence="1">
    <location>
        <begin position="22"/>
        <end position="262"/>
    </location>
</feature>
<dbReference type="AlphaFoldDB" id="A0A934RC82"/>